<accession>T1FFT8</accession>
<dbReference type="Proteomes" id="UP000015101">
    <property type="component" value="Unassembled WGS sequence"/>
</dbReference>
<sequence length="252" mass="29142">MGKLPRLHNVHFATKLLKMWTLNVLLISVLTTQNYFGKCTLTGRSLEVVEELQRRMVDVAALQEIRWKGEGTRFVGAKGERYKLWWKGDDGTGGVGVMVTIIYINTAYFSGWHKSLVLDQPLDGIDLMIGNINNVMNCTNLDIQQWEKKHEINRSMMITRAQHRKIDEAEKADLKCLPPQIIEETTKSEDENMNRTEKSNCKNFKDKGKENDNNQQKYNKPKDELKDNNEVEVVEHDKLDQTTINDHEPLNL</sequence>
<dbReference type="RefSeq" id="XP_009027923.1">
    <property type="nucleotide sequence ID" value="XM_009029675.1"/>
</dbReference>
<dbReference type="GeneID" id="20207687"/>
<evidence type="ECO:0008006" key="5">
    <source>
        <dbReference type="Google" id="ProtNLM"/>
    </source>
</evidence>
<reference evidence="3" key="3">
    <citation type="submission" date="2015-06" db="UniProtKB">
        <authorList>
            <consortium name="EnsemblMetazoa"/>
        </authorList>
    </citation>
    <scope>IDENTIFICATION</scope>
</reference>
<protein>
    <recommendedName>
        <fullName evidence="5">Endonuclease/exonuclease/phosphatase domain-containing protein</fullName>
    </recommendedName>
</protein>
<dbReference type="PANTHER" id="PTHR43250:SF2">
    <property type="entry name" value="EXODEOXYRIBONUCLEASE III"/>
    <property type="match status" value="1"/>
</dbReference>
<dbReference type="AlphaFoldDB" id="T1FFT8"/>
<feature type="region of interest" description="Disordered" evidence="1">
    <location>
        <begin position="178"/>
        <end position="252"/>
    </location>
</feature>
<dbReference type="EnsemblMetazoa" id="HelroT180360">
    <property type="protein sequence ID" value="HelroP180360"/>
    <property type="gene ID" value="HelroG180360"/>
</dbReference>
<dbReference type="InParanoid" id="T1FFT8"/>
<dbReference type="CTD" id="20207687"/>
<dbReference type="EMBL" id="KB097579">
    <property type="protein sequence ID" value="ESN93951.1"/>
    <property type="molecule type" value="Genomic_DNA"/>
</dbReference>
<proteinExistence type="predicted"/>
<organism evidence="3 4">
    <name type="scientific">Helobdella robusta</name>
    <name type="common">Californian leech</name>
    <dbReference type="NCBI Taxonomy" id="6412"/>
    <lineage>
        <taxon>Eukaryota</taxon>
        <taxon>Metazoa</taxon>
        <taxon>Spiralia</taxon>
        <taxon>Lophotrochozoa</taxon>
        <taxon>Annelida</taxon>
        <taxon>Clitellata</taxon>
        <taxon>Hirudinea</taxon>
        <taxon>Rhynchobdellida</taxon>
        <taxon>Glossiphoniidae</taxon>
        <taxon>Helobdella</taxon>
    </lineage>
</organism>
<keyword evidence="4" id="KW-1185">Reference proteome</keyword>
<dbReference type="PANTHER" id="PTHR43250">
    <property type="entry name" value="EXODEOXYRIBONUCLEASE III"/>
    <property type="match status" value="1"/>
</dbReference>
<reference evidence="4" key="1">
    <citation type="submission" date="2012-12" db="EMBL/GenBank/DDBJ databases">
        <authorList>
            <person name="Hellsten U."/>
            <person name="Grimwood J."/>
            <person name="Chapman J.A."/>
            <person name="Shapiro H."/>
            <person name="Aerts A."/>
            <person name="Otillar R.P."/>
            <person name="Terry A.Y."/>
            <person name="Boore J.L."/>
            <person name="Simakov O."/>
            <person name="Marletaz F."/>
            <person name="Cho S.-J."/>
            <person name="Edsinger-Gonzales E."/>
            <person name="Havlak P."/>
            <person name="Kuo D.-H."/>
            <person name="Larsson T."/>
            <person name="Lv J."/>
            <person name="Arendt D."/>
            <person name="Savage R."/>
            <person name="Osoegawa K."/>
            <person name="de Jong P."/>
            <person name="Lindberg D.R."/>
            <person name="Seaver E.C."/>
            <person name="Weisblat D.A."/>
            <person name="Putnam N.H."/>
            <person name="Grigoriev I.V."/>
            <person name="Rokhsar D.S."/>
        </authorList>
    </citation>
    <scope>NUCLEOTIDE SEQUENCE</scope>
</reference>
<reference evidence="2 4" key="2">
    <citation type="journal article" date="2013" name="Nature">
        <title>Insights into bilaterian evolution from three spiralian genomes.</title>
        <authorList>
            <person name="Simakov O."/>
            <person name="Marletaz F."/>
            <person name="Cho S.J."/>
            <person name="Edsinger-Gonzales E."/>
            <person name="Havlak P."/>
            <person name="Hellsten U."/>
            <person name="Kuo D.H."/>
            <person name="Larsson T."/>
            <person name="Lv J."/>
            <person name="Arendt D."/>
            <person name="Savage R."/>
            <person name="Osoegawa K."/>
            <person name="de Jong P."/>
            <person name="Grimwood J."/>
            <person name="Chapman J.A."/>
            <person name="Shapiro H."/>
            <person name="Aerts A."/>
            <person name="Otillar R.P."/>
            <person name="Terry A.Y."/>
            <person name="Boore J.L."/>
            <person name="Grigoriev I.V."/>
            <person name="Lindberg D.R."/>
            <person name="Seaver E.C."/>
            <person name="Weisblat D.A."/>
            <person name="Putnam N.H."/>
            <person name="Rokhsar D.S."/>
        </authorList>
    </citation>
    <scope>NUCLEOTIDE SEQUENCE</scope>
</reference>
<evidence type="ECO:0000313" key="4">
    <source>
        <dbReference type="Proteomes" id="UP000015101"/>
    </source>
</evidence>
<dbReference type="GO" id="GO:0006281">
    <property type="term" value="P:DNA repair"/>
    <property type="evidence" value="ECO:0007669"/>
    <property type="project" value="InterPro"/>
</dbReference>
<evidence type="ECO:0000313" key="3">
    <source>
        <dbReference type="EnsemblMetazoa" id="HelroP180360"/>
    </source>
</evidence>
<dbReference type="GO" id="GO:0008311">
    <property type="term" value="F:double-stranded DNA 3'-5' DNA exonuclease activity"/>
    <property type="evidence" value="ECO:0007669"/>
    <property type="project" value="InterPro"/>
</dbReference>
<feature type="compositionally biased region" description="Basic and acidic residues" evidence="1">
    <location>
        <begin position="220"/>
        <end position="252"/>
    </location>
</feature>
<dbReference type="HOGENOM" id="CLU_1103794_0_0_1"/>
<feature type="compositionally biased region" description="Basic and acidic residues" evidence="1">
    <location>
        <begin position="184"/>
        <end position="212"/>
    </location>
</feature>
<dbReference type="KEGG" id="hro:HELRODRAFT_180360"/>
<dbReference type="InterPro" id="IPR037493">
    <property type="entry name" value="ExoIII-like"/>
</dbReference>
<dbReference type="EMBL" id="AMQM01007176">
    <property type="status" value="NOT_ANNOTATED_CDS"/>
    <property type="molecule type" value="Genomic_DNA"/>
</dbReference>
<evidence type="ECO:0000256" key="1">
    <source>
        <dbReference type="SAM" id="MobiDB-lite"/>
    </source>
</evidence>
<gene>
    <name evidence="3" type="primary">20207687</name>
    <name evidence="2" type="ORF">HELRODRAFT_180360</name>
</gene>
<name>T1FFT8_HELRO</name>
<evidence type="ECO:0000313" key="2">
    <source>
        <dbReference type="EMBL" id="ESN93951.1"/>
    </source>
</evidence>